<accession>A0ACC0JMX9</accession>
<name>A0ACC0JMX9_CHOFU</name>
<dbReference type="Proteomes" id="UP001064048">
    <property type="component" value="Chromosome 19"/>
</dbReference>
<sequence>MRTPPCSKWRAAKGPALSVGTVVLIKDDQLPPCHWRMGRITECHDGRGGITRVATIKTQRATIKRTFNTICVLPINDVD</sequence>
<comment type="caution">
    <text evidence="1">The sequence shown here is derived from an EMBL/GenBank/DDBJ whole genome shotgun (WGS) entry which is preliminary data.</text>
</comment>
<evidence type="ECO:0000313" key="2">
    <source>
        <dbReference type="Proteomes" id="UP001064048"/>
    </source>
</evidence>
<gene>
    <name evidence="1" type="ORF">MSG28_011327</name>
</gene>
<reference evidence="1 2" key="1">
    <citation type="journal article" date="2022" name="Genome Biol. Evol.">
        <title>The Spruce Budworm Genome: Reconstructing the Evolutionary History of Antifreeze Proteins.</title>
        <authorList>
            <person name="Beliveau C."/>
            <person name="Gagne P."/>
            <person name="Picq S."/>
            <person name="Vernygora O."/>
            <person name="Keeling C.I."/>
            <person name="Pinkney K."/>
            <person name="Doucet D."/>
            <person name="Wen F."/>
            <person name="Johnston J.S."/>
            <person name="Maaroufi H."/>
            <person name="Boyle B."/>
            <person name="Laroche J."/>
            <person name="Dewar K."/>
            <person name="Juretic N."/>
            <person name="Blackburn G."/>
            <person name="Nisole A."/>
            <person name="Brunet B."/>
            <person name="Brandao M."/>
            <person name="Lumley L."/>
            <person name="Duan J."/>
            <person name="Quan G."/>
            <person name="Lucarotti C.J."/>
            <person name="Roe A.D."/>
            <person name="Sperling F.A.H."/>
            <person name="Levesque R.C."/>
            <person name="Cusson M."/>
        </authorList>
    </citation>
    <scope>NUCLEOTIDE SEQUENCE [LARGE SCALE GENOMIC DNA]</scope>
    <source>
        <strain evidence="1">Glfc:IPQL:Cfum</strain>
    </source>
</reference>
<evidence type="ECO:0000313" key="1">
    <source>
        <dbReference type="EMBL" id="KAI8425479.1"/>
    </source>
</evidence>
<keyword evidence="2" id="KW-1185">Reference proteome</keyword>
<dbReference type="EMBL" id="CM046119">
    <property type="protein sequence ID" value="KAI8425479.1"/>
    <property type="molecule type" value="Genomic_DNA"/>
</dbReference>
<proteinExistence type="predicted"/>
<organism evidence="1 2">
    <name type="scientific">Choristoneura fumiferana</name>
    <name type="common">Spruce budworm moth</name>
    <name type="synonym">Archips fumiferana</name>
    <dbReference type="NCBI Taxonomy" id="7141"/>
    <lineage>
        <taxon>Eukaryota</taxon>
        <taxon>Metazoa</taxon>
        <taxon>Ecdysozoa</taxon>
        <taxon>Arthropoda</taxon>
        <taxon>Hexapoda</taxon>
        <taxon>Insecta</taxon>
        <taxon>Pterygota</taxon>
        <taxon>Neoptera</taxon>
        <taxon>Endopterygota</taxon>
        <taxon>Lepidoptera</taxon>
        <taxon>Glossata</taxon>
        <taxon>Ditrysia</taxon>
        <taxon>Tortricoidea</taxon>
        <taxon>Tortricidae</taxon>
        <taxon>Tortricinae</taxon>
        <taxon>Choristoneura</taxon>
    </lineage>
</organism>
<protein>
    <submittedName>
        <fullName evidence="1">Uncharacterized protein</fullName>
    </submittedName>
</protein>